<reference evidence="7" key="1">
    <citation type="submission" date="2022-11" db="EMBL/GenBank/DDBJ databases">
        <authorList>
            <person name="Petersen C."/>
        </authorList>
    </citation>
    <scope>NUCLEOTIDE SEQUENCE</scope>
    <source>
        <strain evidence="7">IBT 19713</strain>
    </source>
</reference>
<dbReference type="OrthoDB" id="185373at2759"/>
<evidence type="ECO:0000256" key="5">
    <source>
        <dbReference type="PROSITE-ProRule" id="PRU00708"/>
    </source>
</evidence>
<feature type="repeat" description="PPR" evidence="5">
    <location>
        <begin position="129"/>
        <end position="163"/>
    </location>
</feature>
<reference evidence="7" key="2">
    <citation type="journal article" date="2023" name="IMA Fungus">
        <title>Comparative genomic study of the Penicillium genus elucidates a diverse pangenome and 15 lateral gene transfer events.</title>
        <authorList>
            <person name="Petersen C."/>
            <person name="Sorensen T."/>
            <person name="Nielsen M.R."/>
            <person name="Sondergaard T.E."/>
            <person name="Sorensen J.L."/>
            <person name="Fitzpatrick D.A."/>
            <person name="Frisvad J.C."/>
            <person name="Nielsen K.L."/>
        </authorList>
    </citation>
    <scope>NUCLEOTIDE SEQUENCE</scope>
    <source>
        <strain evidence="7">IBT 19713</strain>
    </source>
</reference>
<sequence>MSQNSEDYEVPEEGERINQKTGHNDTKVGRHEYRASMKSLHHANVKDGRGELGRVRVFGDKTERELLMRVASRTVREGDYPDRKIILRDLEWLEDPASLERHTGRLLENGKVERAAEMVREAQRRQMRCVVSWNRIIEFCAKLGHMKPALRFFNDMKKRGGKPNAQTITIILSGMKISPPVQGINLMQIAEGLVKSLSAPNSEVAPNLYHMNALLSVCQSHGTLEDLWRIAGDLPEEGPLSPDASTYSTIVLALREFAQRDIQTMTNIEEITARKNQMVKEAKRIWSDVLHRWTHDELKVDNRLVQAFASVFLEGAADHDYYDVLALYNQTMGLPIKAPQPAERTKVSPWMKGQMKRAIDAQKAAGAANEEDVPFVDEQNQALQLGRDGHPRQETHYTEKVAEEGEEGEEEEEEENFDSLFDPITKYEGLELLRPDSKDLSMILHACHSLTQGMGAGVGYWETLTSGPEPLVTPNKFAIIQYLRLLRLSRSSKKSVQVLKDHREILKDESGSAFRIALSCCVRDKKNWSAFMHANEIMQLLGDTMVLPDQRAIEAYIGFINDLSQQPGLLIHTKGLGVTFNKDKLHSNMQTLGKKLVTHLQLRALDTLRPHVRRLDDAFTNGKPKPISRWSDREAPEWVAGDKVVKNMARVRLLVGDVLKVENAIFVSKKEREMLESDSALLGRYSDKELRHTSRRKIYPTKEQRERFENKASTVTSEDTRDVKKTETQEKLEERPKESKQAEISDESQPAKPEEPNASEATSKSAAKSEA</sequence>
<dbReference type="AlphaFoldDB" id="A0A9W9P054"/>
<evidence type="ECO:0000313" key="8">
    <source>
        <dbReference type="Proteomes" id="UP001150941"/>
    </source>
</evidence>
<evidence type="ECO:0000313" key="7">
    <source>
        <dbReference type="EMBL" id="KAJ5232934.1"/>
    </source>
</evidence>
<accession>A0A9W9P054</accession>
<gene>
    <name evidence="7" type="ORF">N7468_005890</name>
</gene>
<dbReference type="RefSeq" id="XP_058330926.1">
    <property type="nucleotide sequence ID" value="XM_058475186.1"/>
</dbReference>
<evidence type="ECO:0000256" key="4">
    <source>
        <dbReference type="ARBA" id="ARBA00044511"/>
    </source>
</evidence>
<keyword evidence="2" id="KW-0677">Repeat</keyword>
<proteinExistence type="inferred from homology"/>
<dbReference type="InterPro" id="IPR002885">
    <property type="entry name" value="PPR_rpt"/>
</dbReference>
<dbReference type="EMBL" id="JAPQKS010000004">
    <property type="protein sequence ID" value="KAJ5232934.1"/>
    <property type="molecule type" value="Genomic_DNA"/>
</dbReference>
<dbReference type="GeneID" id="83202489"/>
<name>A0A9W9P054_9EURO</name>
<feature type="compositionally biased region" description="Acidic residues" evidence="6">
    <location>
        <begin position="1"/>
        <end position="12"/>
    </location>
</feature>
<feature type="compositionally biased region" description="Basic and acidic residues" evidence="6">
    <location>
        <begin position="700"/>
        <end position="710"/>
    </location>
</feature>
<keyword evidence="8" id="KW-1185">Reference proteome</keyword>
<dbReference type="NCBIfam" id="TIGR00756">
    <property type="entry name" value="PPR"/>
    <property type="match status" value="1"/>
</dbReference>
<evidence type="ECO:0000256" key="1">
    <source>
        <dbReference type="ARBA" id="ARBA00006192"/>
    </source>
</evidence>
<dbReference type="Proteomes" id="UP001150941">
    <property type="component" value="Unassembled WGS sequence"/>
</dbReference>
<feature type="region of interest" description="Disordered" evidence="6">
    <location>
        <begin position="1"/>
        <end position="28"/>
    </location>
</feature>
<evidence type="ECO:0000256" key="6">
    <source>
        <dbReference type="SAM" id="MobiDB-lite"/>
    </source>
</evidence>
<comment type="similarity">
    <text evidence="1">Belongs to the CCM1 family.</text>
</comment>
<comment type="subunit">
    <text evidence="4">Binds to mitochondrial small subunit 15S rRNA.</text>
</comment>
<evidence type="ECO:0000256" key="3">
    <source>
        <dbReference type="ARBA" id="ARBA00044493"/>
    </source>
</evidence>
<organism evidence="7 8">
    <name type="scientific">Penicillium chermesinum</name>
    <dbReference type="NCBI Taxonomy" id="63820"/>
    <lineage>
        <taxon>Eukaryota</taxon>
        <taxon>Fungi</taxon>
        <taxon>Dikarya</taxon>
        <taxon>Ascomycota</taxon>
        <taxon>Pezizomycotina</taxon>
        <taxon>Eurotiomycetes</taxon>
        <taxon>Eurotiomycetidae</taxon>
        <taxon>Eurotiales</taxon>
        <taxon>Aspergillaceae</taxon>
        <taxon>Penicillium</taxon>
    </lineage>
</organism>
<dbReference type="PROSITE" id="PS51375">
    <property type="entry name" value="PPR"/>
    <property type="match status" value="1"/>
</dbReference>
<comment type="caution">
    <text evidence="7">The sequence shown here is derived from an EMBL/GenBank/DDBJ whole genome shotgun (WGS) entry which is preliminary data.</text>
</comment>
<protein>
    <recommendedName>
        <fullName evidence="9">Pentatricopeptide repeat protein</fullName>
    </recommendedName>
</protein>
<comment type="function">
    <text evidence="3">Regulates mitochondrial small subunit maturation by controlling 15S rRNA 5'-end processing. Localizes to the 5' precursor of the 15S rRNA in a position that is subsequently occupied by mS47 in the mature yeast mtSSU. Uses structure and sequence-specific RNA recognition, binding to a single-stranded region of the precursor and specifically recognizing bases -6 to -1. The exchange of Ccm1 for mS47 is coupled to the irreversible removal of precursor rRNA that is accompanied by conformational changes of the mitoribosomal proteins uS5m and mS26. These conformational changes signal completion of 5'-end rRNA processing through protection of the mature 5'-end of the 15S rRNA and stabilization of mS47. The removal of the 5' precursor together with the dissociation of Ccm1 may be catalyzed by the 5'-3' exoribonuclease Pet127. Involved in the specific removal of group I introns in mitochondrial encoded transcripts.</text>
</comment>
<evidence type="ECO:0008006" key="9">
    <source>
        <dbReference type="Google" id="ProtNLM"/>
    </source>
</evidence>
<feature type="compositionally biased region" description="Low complexity" evidence="6">
    <location>
        <begin position="758"/>
        <end position="771"/>
    </location>
</feature>
<dbReference type="InterPro" id="IPR011990">
    <property type="entry name" value="TPR-like_helical_dom_sf"/>
</dbReference>
<feature type="compositionally biased region" description="Basic and acidic residues" evidence="6">
    <location>
        <begin position="13"/>
        <end position="28"/>
    </location>
</feature>
<feature type="region of interest" description="Disordered" evidence="6">
    <location>
        <begin position="693"/>
        <end position="771"/>
    </location>
</feature>
<feature type="compositionally biased region" description="Basic and acidic residues" evidence="6">
    <location>
        <begin position="718"/>
        <end position="743"/>
    </location>
</feature>
<dbReference type="PANTHER" id="PTHR47936">
    <property type="entry name" value="PPR_LONG DOMAIN-CONTAINING PROTEIN"/>
    <property type="match status" value="1"/>
</dbReference>
<dbReference type="PANTHER" id="PTHR47936:SF1">
    <property type="entry name" value="PENTATRICOPEPTIDE REPEAT-CONTAINING PROTEIN GUN1, CHLOROPLASTIC"/>
    <property type="match status" value="1"/>
</dbReference>
<dbReference type="Pfam" id="PF13041">
    <property type="entry name" value="PPR_2"/>
    <property type="match status" value="1"/>
</dbReference>
<dbReference type="Gene3D" id="1.25.40.10">
    <property type="entry name" value="Tetratricopeptide repeat domain"/>
    <property type="match status" value="2"/>
</dbReference>
<evidence type="ECO:0000256" key="2">
    <source>
        <dbReference type="ARBA" id="ARBA00022737"/>
    </source>
</evidence>